<dbReference type="Gene3D" id="2.150.10.10">
    <property type="entry name" value="Serralysin-like metalloprotease, C-terminal"/>
    <property type="match status" value="1"/>
</dbReference>
<dbReference type="KEGG" id="tpla:ElP_14450"/>
<dbReference type="InterPro" id="IPR002909">
    <property type="entry name" value="IPT_dom"/>
</dbReference>
<evidence type="ECO:0000313" key="4">
    <source>
        <dbReference type="Proteomes" id="UP000317835"/>
    </source>
</evidence>
<feature type="compositionally biased region" description="Gly residues" evidence="1">
    <location>
        <begin position="207"/>
        <end position="218"/>
    </location>
</feature>
<evidence type="ECO:0000313" key="3">
    <source>
        <dbReference type="EMBL" id="QDV33571.1"/>
    </source>
</evidence>
<dbReference type="AlphaFoldDB" id="A0A518GY94"/>
<dbReference type="RefSeq" id="WP_145267927.1">
    <property type="nucleotide sequence ID" value="NZ_CP036426.1"/>
</dbReference>
<dbReference type="PRINTS" id="PR00313">
    <property type="entry name" value="CABNDNGRPT"/>
</dbReference>
<evidence type="ECO:0000256" key="1">
    <source>
        <dbReference type="SAM" id="MobiDB-lite"/>
    </source>
</evidence>
<dbReference type="OrthoDB" id="2806980at2"/>
<feature type="region of interest" description="Disordered" evidence="1">
    <location>
        <begin position="207"/>
        <end position="237"/>
    </location>
</feature>
<dbReference type="SUPFAM" id="SSF81296">
    <property type="entry name" value="E set domains"/>
    <property type="match status" value="1"/>
</dbReference>
<dbReference type="EMBL" id="CP036426">
    <property type="protein sequence ID" value="QDV33571.1"/>
    <property type="molecule type" value="Genomic_DNA"/>
</dbReference>
<reference evidence="3 4" key="1">
    <citation type="submission" date="2019-02" db="EMBL/GenBank/DDBJ databases">
        <title>Deep-cultivation of Planctomycetes and their phenomic and genomic characterization uncovers novel biology.</title>
        <authorList>
            <person name="Wiegand S."/>
            <person name="Jogler M."/>
            <person name="Boedeker C."/>
            <person name="Pinto D."/>
            <person name="Vollmers J."/>
            <person name="Rivas-Marin E."/>
            <person name="Kohn T."/>
            <person name="Peeters S.H."/>
            <person name="Heuer A."/>
            <person name="Rast P."/>
            <person name="Oberbeckmann S."/>
            <person name="Bunk B."/>
            <person name="Jeske O."/>
            <person name="Meyerdierks A."/>
            <person name="Storesund J.E."/>
            <person name="Kallscheuer N."/>
            <person name="Luecker S."/>
            <person name="Lage O.M."/>
            <person name="Pohl T."/>
            <person name="Merkel B.J."/>
            <person name="Hornburger P."/>
            <person name="Mueller R.-W."/>
            <person name="Bruemmer F."/>
            <person name="Labrenz M."/>
            <person name="Spormann A.M."/>
            <person name="Op den Camp H."/>
            <person name="Overmann J."/>
            <person name="Amann R."/>
            <person name="Jetten M.S.M."/>
            <person name="Mascher T."/>
            <person name="Medema M.H."/>
            <person name="Devos D.P."/>
            <person name="Kaster A.-K."/>
            <person name="Ovreas L."/>
            <person name="Rohde M."/>
            <person name="Galperin M.Y."/>
            <person name="Jogler C."/>
        </authorList>
    </citation>
    <scope>NUCLEOTIDE SEQUENCE [LARGE SCALE GENOMIC DNA]</scope>
    <source>
        <strain evidence="3 4">ElP</strain>
    </source>
</reference>
<dbReference type="GO" id="GO:0005509">
    <property type="term" value="F:calcium ion binding"/>
    <property type="evidence" value="ECO:0007669"/>
    <property type="project" value="InterPro"/>
</dbReference>
<feature type="domain" description="IPT/TIG" evidence="2">
    <location>
        <begin position="523"/>
        <end position="599"/>
    </location>
</feature>
<organism evidence="3 4">
    <name type="scientific">Tautonia plasticadhaerens</name>
    <dbReference type="NCBI Taxonomy" id="2527974"/>
    <lineage>
        <taxon>Bacteria</taxon>
        <taxon>Pseudomonadati</taxon>
        <taxon>Planctomycetota</taxon>
        <taxon>Planctomycetia</taxon>
        <taxon>Isosphaerales</taxon>
        <taxon>Isosphaeraceae</taxon>
        <taxon>Tautonia</taxon>
    </lineage>
</organism>
<dbReference type="InterPro" id="IPR001343">
    <property type="entry name" value="Hemolysn_Ca-bd"/>
</dbReference>
<dbReference type="Pfam" id="PF00353">
    <property type="entry name" value="HemolysinCabind"/>
    <property type="match status" value="1"/>
</dbReference>
<gene>
    <name evidence="3" type="ORF">ElP_14450</name>
</gene>
<name>A0A518GY94_9BACT</name>
<feature type="compositionally biased region" description="Basic and acidic residues" evidence="1">
    <location>
        <begin position="224"/>
        <end position="237"/>
    </location>
</feature>
<proteinExistence type="predicted"/>
<dbReference type="InterPro" id="IPR011049">
    <property type="entry name" value="Serralysin-like_metalloprot_C"/>
</dbReference>
<dbReference type="Gene3D" id="2.60.40.10">
    <property type="entry name" value="Immunoglobulins"/>
    <property type="match status" value="1"/>
</dbReference>
<dbReference type="InterPro" id="IPR013783">
    <property type="entry name" value="Ig-like_fold"/>
</dbReference>
<accession>A0A518GY94</accession>
<dbReference type="Proteomes" id="UP000317835">
    <property type="component" value="Chromosome"/>
</dbReference>
<dbReference type="Pfam" id="PF01833">
    <property type="entry name" value="TIG"/>
    <property type="match status" value="1"/>
</dbReference>
<dbReference type="InterPro" id="IPR014756">
    <property type="entry name" value="Ig_E-set"/>
</dbReference>
<sequence>MLSNVAVVGDILTIEGTPGADRILIGPGGEASTVRVFVDGRAMGQFGPVSGIEVDAGDGNDLVVLGPRVALSAVIRGDAGNDQLRGGSGPDLVFGGEGDDLLVGTLGRDALDGGPGSNRVVVPRSMGTIRVSESVGGEALRVLSLAYTIRPIGGPGVGSGPVVVSAEDLDDPLVASAVREAYEAGETVALADAAPEQADRLRGLLGHRGGSSPGGGVGSAELITFRRSDRGDGRTHEETATLLPRAEAEGAGPAGHHRADRQAVGFLSTVFSGRPVLPDPAPGETPEQDLISIADSYQMNYAGQDSYGNAVQLTNLIWSVRSFEHSLDVYYVLQEVDYHIEPLARRSGYPGILTQWDNTALSNNIGIVGYPKVIQTSPPTTMEATTLTSSVSYTVGGSAGWNQMQGLNASVSGSVTVTNSKTTTIPPIDITNNVGVTFGDTLWDYDVNELPKTAETVTLFNQWIWEVKFSEYTSDQQTLQFYSEADLNAAYFSLPKGFNSSLTVSMNSNPPLPFGDTFSLQQPVVTAVNPDEVDSGKTFTVSGAGFYPSLVEDVLIDGESAAFTVVSDTEITVVAPQELGFELPVVVRTSEGTSNDDVTIAIDDL</sequence>
<protein>
    <recommendedName>
        <fullName evidence="2">IPT/TIG domain-containing protein</fullName>
    </recommendedName>
</protein>
<keyword evidence="4" id="KW-1185">Reference proteome</keyword>
<dbReference type="SUPFAM" id="SSF51120">
    <property type="entry name" value="beta-Roll"/>
    <property type="match status" value="1"/>
</dbReference>
<evidence type="ECO:0000259" key="2">
    <source>
        <dbReference type="Pfam" id="PF01833"/>
    </source>
</evidence>